<feature type="transmembrane region" description="Helical" evidence="1">
    <location>
        <begin position="163"/>
        <end position="183"/>
    </location>
</feature>
<proteinExistence type="predicted"/>
<comment type="caution">
    <text evidence="2">The sequence shown here is derived from an EMBL/GenBank/DDBJ whole genome shotgun (WGS) entry which is preliminary data.</text>
</comment>
<keyword evidence="1" id="KW-0812">Transmembrane</keyword>
<dbReference type="RefSeq" id="WP_282765125.1">
    <property type="nucleotide sequence ID" value="NZ_JASCTH010000028.1"/>
</dbReference>
<feature type="transmembrane region" description="Helical" evidence="1">
    <location>
        <begin position="30"/>
        <end position="54"/>
    </location>
</feature>
<protein>
    <submittedName>
        <fullName evidence="2">Uncharacterized protein</fullName>
    </submittedName>
</protein>
<sequence length="233" mass="24842">MSDEFPRPYAEEPPAPGSLSGLRLLRARPWALAATVLLTFLLVVAYPLLVLSLMRSGRYEWEVAPYLLYPIFTALPMVVPLTVVAVLARRRVTLARALGLLVVAMVLTIAPSMLISSLPPTIFGGGVEWLPFLLWPVIELLTLIVIGSLGATLFPPVAGRKDLGALVLTSVAVTALSVGQSWLRVPGAEPVSVTWSLAQAVLAVCWSIGALVTSPPAALAWAHDPAELGRQDP</sequence>
<evidence type="ECO:0000313" key="2">
    <source>
        <dbReference type="EMBL" id="MDI6103878.1"/>
    </source>
</evidence>
<accession>A0ABT6WVV9</accession>
<name>A0ABT6WVV9_9ACTN</name>
<feature type="transmembrane region" description="Helical" evidence="1">
    <location>
        <begin position="195"/>
        <end position="221"/>
    </location>
</feature>
<feature type="transmembrane region" description="Helical" evidence="1">
    <location>
        <begin position="129"/>
        <end position="151"/>
    </location>
</feature>
<dbReference type="Proteomes" id="UP001241758">
    <property type="component" value="Unassembled WGS sequence"/>
</dbReference>
<organism evidence="2 3">
    <name type="scientific">Actinoplanes sandaracinus</name>
    <dbReference type="NCBI Taxonomy" id="3045177"/>
    <lineage>
        <taxon>Bacteria</taxon>
        <taxon>Bacillati</taxon>
        <taxon>Actinomycetota</taxon>
        <taxon>Actinomycetes</taxon>
        <taxon>Micromonosporales</taxon>
        <taxon>Micromonosporaceae</taxon>
        <taxon>Actinoplanes</taxon>
    </lineage>
</organism>
<evidence type="ECO:0000256" key="1">
    <source>
        <dbReference type="SAM" id="Phobius"/>
    </source>
</evidence>
<feature type="transmembrane region" description="Helical" evidence="1">
    <location>
        <begin position="100"/>
        <end position="123"/>
    </location>
</feature>
<keyword evidence="3" id="KW-1185">Reference proteome</keyword>
<keyword evidence="1" id="KW-1133">Transmembrane helix</keyword>
<dbReference type="EMBL" id="JASCTH010000028">
    <property type="protein sequence ID" value="MDI6103878.1"/>
    <property type="molecule type" value="Genomic_DNA"/>
</dbReference>
<keyword evidence="1" id="KW-0472">Membrane</keyword>
<reference evidence="2 3" key="1">
    <citation type="submission" date="2023-05" db="EMBL/GenBank/DDBJ databases">
        <title>Actinoplanes sp. NEAU-A12 genome sequencing.</title>
        <authorList>
            <person name="Wang Z.-S."/>
        </authorList>
    </citation>
    <scope>NUCLEOTIDE SEQUENCE [LARGE SCALE GENOMIC DNA]</scope>
    <source>
        <strain evidence="2 3">NEAU-A12</strain>
    </source>
</reference>
<feature type="transmembrane region" description="Helical" evidence="1">
    <location>
        <begin position="66"/>
        <end position="88"/>
    </location>
</feature>
<evidence type="ECO:0000313" key="3">
    <source>
        <dbReference type="Proteomes" id="UP001241758"/>
    </source>
</evidence>
<gene>
    <name evidence="2" type="ORF">QLQ12_35215</name>
</gene>